<comment type="caution">
    <text evidence="1">The sequence shown here is derived from an EMBL/GenBank/DDBJ whole genome shotgun (WGS) entry which is preliminary data.</text>
</comment>
<dbReference type="AlphaFoldDB" id="A0A917BIJ9"/>
<reference evidence="1" key="2">
    <citation type="submission" date="2020-09" db="EMBL/GenBank/DDBJ databases">
        <authorList>
            <person name="Sun Q."/>
            <person name="Zhou Y."/>
        </authorList>
    </citation>
    <scope>NUCLEOTIDE SEQUENCE</scope>
    <source>
        <strain evidence="1">CGMCC 1.12160</strain>
    </source>
</reference>
<dbReference type="Proteomes" id="UP000605670">
    <property type="component" value="Unassembled WGS sequence"/>
</dbReference>
<protein>
    <submittedName>
        <fullName evidence="1">Uncharacterized protein</fullName>
    </submittedName>
</protein>
<accession>A0A917BIJ9</accession>
<sequence length="77" mass="8125">MLAILGRPCVLPAHTLQVWRARAAPVSGSGTRSAGMACARHSHEWVAHAVDRDGQMTPIASIASATWVKPEALAPKT</sequence>
<evidence type="ECO:0000313" key="2">
    <source>
        <dbReference type="Proteomes" id="UP000605670"/>
    </source>
</evidence>
<gene>
    <name evidence="1" type="ORF">GCM10011366_11450</name>
</gene>
<proteinExistence type="predicted"/>
<name>A0A917BIJ9_9MICO</name>
<reference evidence="1" key="1">
    <citation type="journal article" date="2014" name="Int. J. Syst. Evol. Microbiol.">
        <title>Complete genome sequence of Corynebacterium casei LMG S-19264T (=DSM 44701T), isolated from a smear-ripened cheese.</title>
        <authorList>
            <consortium name="US DOE Joint Genome Institute (JGI-PGF)"/>
            <person name="Walter F."/>
            <person name="Albersmeier A."/>
            <person name="Kalinowski J."/>
            <person name="Ruckert C."/>
        </authorList>
    </citation>
    <scope>NUCLEOTIDE SEQUENCE</scope>
    <source>
        <strain evidence="1">CGMCC 1.12160</strain>
    </source>
</reference>
<evidence type="ECO:0000313" key="1">
    <source>
        <dbReference type="EMBL" id="GGF45442.1"/>
    </source>
</evidence>
<keyword evidence="2" id="KW-1185">Reference proteome</keyword>
<dbReference type="EMBL" id="BMEM01000001">
    <property type="protein sequence ID" value="GGF45442.1"/>
    <property type="molecule type" value="Genomic_DNA"/>
</dbReference>
<organism evidence="1 2">
    <name type="scientific">Ornithinimicrobium tianjinense</name>
    <dbReference type="NCBI Taxonomy" id="1195761"/>
    <lineage>
        <taxon>Bacteria</taxon>
        <taxon>Bacillati</taxon>
        <taxon>Actinomycetota</taxon>
        <taxon>Actinomycetes</taxon>
        <taxon>Micrococcales</taxon>
        <taxon>Ornithinimicrobiaceae</taxon>
        <taxon>Ornithinimicrobium</taxon>
    </lineage>
</organism>